<evidence type="ECO:0008006" key="3">
    <source>
        <dbReference type="Google" id="ProtNLM"/>
    </source>
</evidence>
<evidence type="ECO:0000313" key="1">
    <source>
        <dbReference type="EMBL" id="AKK72091.1"/>
    </source>
</evidence>
<accession>A0A0G3LYU4</accession>
<dbReference type="EMBL" id="CP009928">
    <property type="protein sequence ID" value="AKK72091.1"/>
    <property type="molecule type" value="Genomic_DNA"/>
</dbReference>
<protein>
    <recommendedName>
        <fullName evidence="3">Sce7726 family protein</fullName>
    </recommendedName>
</protein>
<dbReference type="KEGG" id="cgn:OK18_05095"/>
<organism evidence="1 2">
    <name type="scientific">Chryseobacterium gallinarum</name>
    <dbReference type="NCBI Taxonomy" id="1324352"/>
    <lineage>
        <taxon>Bacteria</taxon>
        <taxon>Pseudomonadati</taxon>
        <taxon>Bacteroidota</taxon>
        <taxon>Flavobacteriia</taxon>
        <taxon>Flavobacteriales</taxon>
        <taxon>Weeksellaceae</taxon>
        <taxon>Chryseobacterium group</taxon>
        <taxon>Chryseobacterium</taxon>
    </lineage>
</organism>
<dbReference type="AlphaFoldDB" id="A0A0G3LYU4"/>
<evidence type="ECO:0000313" key="2">
    <source>
        <dbReference type="Proteomes" id="UP000035213"/>
    </source>
</evidence>
<dbReference type="NCBIfam" id="NF033832">
    <property type="entry name" value="sce7726_fam"/>
    <property type="match status" value="1"/>
</dbReference>
<dbReference type="STRING" id="1324352.OK18_05095"/>
<proteinExistence type="predicted"/>
<reference evidence="1 2" key="1">
    <citation type="submission" date="2014-11" db="EMBL/GenBank/DDBJ databases">
        <authorList>
            <person name="Park G.-S."/>
            <person name="Hong S.-J."/>
            <person name="Jung B.K."/>
            <person name="Khan A.R."/>
            <person name="Kwak Y."/>
            <person name="Shin J.-H."/>
        </authorList>
    </citation>
    <scope>NUCLEOTIDE SEQUENCE [LARGE SCALE GENOMIC DNA]</scope>
    <source>
        <strain evidence="1 2">DSM 27622</strain>
    </source>
</reference>
<dbReference type="Proteomes" id="UP000035213">
    <property type="component" value="Chromosome"/>
</dbReference>
<gene>
    <name evidence="1" type="ORF">OK18_05095</name>
</gene>
<dbReference type="PATRIC" id="fig|1324352.5.peg.1084"/>
<dbReference type="OrthoDB" id="128875at2"/>
<sequence>MLYHINQLRDFSSLFTRKEVKRWLKEDFKSIDIKLERYNLLEKNKGNSYLKFLKETYKILEENYPNEYILKNEFLNKWLRSELGNKDSLIINEFRTGKAIADLAMFNGVSKAFEIKTILDKEYRLSNQLSEYKKIFNELYIIIPKIQITKYVNYDDSIGIISYDSEVKEFELIRKAVKNDEINSNTLIEILHTKEYLEIVYNYYGFLPEMTVFTQYDKCKNLLSKIPNSDLNTLFLKVIKKRKVNNLFFNKINNEFNQICLSLNLKDSERNELIKKLKTNIN</sequence>
<dbReference type="InterPro" id="IPR047729">
    <property type="entry name" value="Sce7726-like"/>
</dbReference>
<name>A0A0G3LYU4_CHRGL</name>
<dbReference type="RefSeq" id="WP_053327308.1">
    <property type="nucleotide sequence ID" value="NZ_CP009928.1"/>
</dbReference>